<dbReference type="VEuPathDB" id="AmoebaDB:FDP41_000643"/>
<proteinExistence type="predicted"/>
<dbReference type="Gene3D" id="1.25.10.10">
    <property type="entry name" value="Leucine-rich Repeat Variant"/>
    <property type="match status" value="1"/>
</dbReference>
<organism evidence="3 4">
    <name type="scientific">Naegleria fowleri</name>
    <name type="common">Brain eating amoeba</name>
    <dbReference type="NCBI Taxonomy" id="5763"/>
    <lineage>
        <taxon>Eukaryota</taxon>
        <taxon>Discoba</taxon>
        <taxon>Heterolobosea</taxon>
        <taxon>Tetramitia</taxon>
        <taxon>Eutetramitia</taxon>
        <taxon>Vahlkampfiidae</taxon>
        <taxon>Naegleria</taxon>
    </lineage>
</organism>
<comment type="caution">
    <text evidence="3">The sequence shown here is derived from an EMBL/GenBank/DDBJ whole genome shotgun (WGS) entry which is preliminary data.</text>
</comment>
<sequence length="935" mass="106098">MGNSNVSQKFASLQPVPLVDTDKRFKFWNLYDGVVQKSVQADQRNVSVFEFNLTEKQARDLPKQFRQQQNTSSSSSPEGDASSSSQITNKPKNLSPFEEEPAKTIIECARRGMKFIKTLRHPSIMKYVDDLEIGPTHFYIATEPVVPLRSILPNLEMSEILLGLYQIASALNFLNEQCQITFNNLHLDSIYVTKDKQIRWMLGDFQFALEFNNLDKEIFEKTKEMRYSETITPEEGMKKFQKYTPTCRDVYAFEKLASKIFAEIEESCKKNNISNDLTYQHFLKLPAIKYWMSKALESEPQSRATFSSFLKLKIFEQDPLCSIMLFFDDMRLKKASEKEAFFKDLKSQVSKLSLPVFKNRILPRMLTLPFVTEPASGTFLAHLFSPKESSKRGVEGVLSGKDYEDHIITFIRKCYLSKNYSLRMRILQTLEYYQNQISLPIAISEIIPEIMRGMKDSNNELVMFTMNACVSFSKYLVSHDNSSVGLEMINNQFLPALHHYAVQNSIPKQATTMDASNIESVIALRSHALLCLVEQWNLPGVHKGIILTALHANLFDKEIFELKVHALNVILIHMSRFDPRELMTYIMRPVLPLTLHEKEQVRSKAAQVLRVAIETLGETDLSKCHLGMITSPNDGISNVTPLFPATSQKELVRQEIFSGQSPKHVIQFPNDSKDSEILLRSTEMNSSPSLSTSESISSPKQIESPSHNVHSVESFKATTTPLPSRGVGIMKLPSTTQDRALSSNNNVKQESTSLKNHNSQHDTSKEEEDWNSWSDNDETTNVTVETSHTTKIVQSSPTHSTTESSNARKKNVLRFDSDHLEEETSLQNLEEDSEDLFKDFTPKEQPQLPPPKTLTRKSATSKRQGTSANNKTKTKTTPAVTSSSSASSPPLQQQQHEEPESKESNLSKILSESEAPVDNSAWDEIDMFSQMDIKQ</sequence>
<dbReference type="RefSeq" id="XP_044569457.1">
    <property type="nucleotide sequence ID" value="XM_044710064.1"/>
</dbReference>
<feature type="compositionally biased region" description="Acidic residues" evidence="1">
    <location>
        <begin position="765"/>
        <end position="778"/>
    </location>
</feature>
<dbReference type="Gene3D" id="1.10.510.10">
    <property type="entry name" value="Transferase(Phosphotransferase) domain 1"/>
    <property type="match status" value="1"/>
</dbReference>
<dbReference type="VEuPathDB" id="AmoebaDB:NfTy_030910"/>
<name>A0A6A5CDT9_NAEFO</name>
<dbReference type="PANTHER" id="PTHR12984">
    <property type="entry name" value="SCY1-RELATED S/T PROTEIN KINASE-LIKE"/>
    <property type="match status" value="1"/>
</dbReference>
<feature type="compositionally biased region" description="Polar residues" evidence="1">
    <location>
        <begin position="856"/>
        <end position="865"/>
    </location>
</feature>
<evidence type="ECO:0000313" key="3">
    <source>
        <dbReference type="EMBL" id="KAF0984744.1"/>
    </source>
</evidence>
<dbReference type="OMA" id="WDEIDMF"/>
<dbReference type="SUPFAM" id="SSF48371">
    <property type="entry name" value="ARM repeat"/>
    <property type="match status" value="1"/>
</dbReference>
<dbReference type="EMBL" id="VFQX01000002">
    <property type="protein sequence ID" value="KAF0984744.1"/>
    <property type="molecule type" value="Genomic_DNA"/>
</dbReference>
<dbReference type="PROSITE" id="PS50011">
    <property type="entry name" value="PROTEIN_KINASE_DOM"/>
    <property type="match status" value="1"/>
</dbReference>
<evidence type="ECO:0000313" key="4">
    <source>
        <dbReference type="Proteomes" id="UP000444721"/>
    </source>
</evidence>
<dbReference type="GO" id="GO:0005524">
    <property type="term" value="F:ATP binding"/>
    <property type="evidence" value="ECO:0007669"/>
    <property type="project" value="InterPro"/>
</dbReference>
<feature type="domain" description="Protein kinase" evidence="2">
    <location>
        <begin position="1"/>
        <end position="315"/>
    </location>
</feature>
<feature type="compositionally biased region" description="Low complexity" evidence="1">
    <location>
        <begin position="779"/>
        <end position="790"/>
    </location>
</feature>
<feature type="compositionally biased region" description="Acidic residues" evidence="1">
    <location>
        <begin position="819"/>
        <end position="834"/>
    </location>
</feature>
<feature type="compositionally biased region" description="Low complexity" evidence="1">
    <location>
        <begin position="683"/>
        <end position="699"/>
    </location>
</feature>
<dbReference type="OrthoDB" id="9942861at2759"/>
<dbReference type="Gene3D" id="3.30.200.20">
    <property type="entry name" value="Phosphorylase Kinase, domain 1"/>
    <property type="match status" value="1"/>
</dbReference>
<feature type="compositionally biased region" description="Basic and acidic residues" evidence="1">
    <location>
        <begin position="895"/>
        <end position="905"/>
    </location>
</feature>
<dbReference type="VEuPathDB" id="AmoebaDB:NF0092700"/>
<dbReference type="GO" id="GO:0004672">
    <property type="term" value="F:protein kinase activity"/>
    <property type="evidence" value="ECO:0007669"/>
    <property type="project" value="InterPro"/>
</dbReference>
<dbReference type="InterPro" id="IPR011989">
    <property type="entry name" value="ARM-like"/>
</dbReference>
<dbReference type="AlphaFoldDB" id="A0A6A5CDT9"/>
<feature type="compositionally biased region" description="Polar residues" evidence="1">
    <location>
        <begin position="700"/>
        <end position="722"/>
    </location>
</feature>
<feature type="compositionally biased region" description="Low complexity" evidence="1">
    <location>
        <begin position="866"/>
        <end position="894"/>
    </location>
</feature>
<dbReference type="SMART" id="SM00220">
    <property type="entry name" value="S_TKc"/>
    <property type="match status" value="1"/>
</dbReference>
<gene>
    <name evidence="3" type="ORF">FDP41_000643</name>
</gene>
<dbReference type="GeneID" id="68107861"/>
<feature type="compositionally biased region" description="Polar residues" evidence="1">
    <location>
        <begin position="733"/>
        <end position="757"/>
    </location>
</feature>
<dbReference type="InterPro" id="IPR051177">
    <property type="entry name" value="CIK-Related_Protein"/>
</dbReference>
<feature type="compositionally biased region" description="Polar residues" evidence="1">
    <location>
        <begin position="791"/>
        <end position="805"/>
    </location>
</feature>
<keyword evidence="4" id="KW-1185">Reference proteome</keyword>
<accession>A0A6A5CDT9</accession>
<dbReference type="InterPro" id="IPR016024">
    <property type="entry name" value="ARM-type_fold"/>
</dbReference>
<feature type="region of interest" description="Disordered" evidence="1">
    <location>
        <begin position="60"/>
        <end position="97"/>
    </location>
</feature>
<dbReference type="Proteomes" id="UP000444721">
    <property type="component" value="Unassembled WGS sequence"/>
</dbReference>
<dbReference type="SUPFAM" id="SSF56112">
    <property type="entry name" value="Protein kinase-like (PK-like)"/>
    <property type="match status" value="1"/>
</dbReference>
<dbReference type="InterPro" id="IPR011009">
    <property type="entry name" value="Kinase-like_dom_sf"/>
</dbReference>
<protein>
    <recommendedName>
        <fullName evidence="2">Protein kinase domain-containing protein</fullName>
    </recommendedName>
</protein>
<feature type="region of interest" description="Disordered" evidence="1">
    <location>
        <begin position="683"/>
        <end position="935"/>
    </location>
</feature>
<feature type="compositionally biased region" description="Low complexity" evidence="1">
    <location>
        <begin position="72"/>
        <end position="85"/>
    </location>
</feature>
<dbReference type="PANTHER" id="PTHR12984:SF15">
    <property type="entry name" value="PROTEIN-ASSOCIATING WITH THE CARBOXYL-TERMINAL DOMAIN OF EZRIN"/>
    <property type="match status" value="1"/>
</dbReference>
<evidence type="ECO:0000256" key="1">
    <source>
        <dbReference type="SAM" id="MobiDB-lite"/>
    </source>
</evidence>
<evidence type="ECO:0000259" key="2">
    <source>
        <dbReference type="PROSITE" id="PS50011"/>
    </source>
</evidence>
<reference evidence="3 4" key="1">
    <citation type="journal article" date="2019" name="Sci. Rep.">
        <title>Nanopore sequencing improves the draft genome of the human pathogenic amoeba Naegleria fowleri.</title>
        <authorList>
            <person name="Liechti N."/>
            <person name="Schurch N."/>
            <person name="Bruggmann R."/>
            <person name="Wittwer M."/>
        </authorList>
    </citation>
    <scope>NUCLEOTIDE SEQUENCE [LARGE SCALE GENOMIC DNA]</scope>
    <source>
        <strain evidence="3 4">ATCC 30894</strain>
    </source>
</reference>
<dbReference type="InterPro" id="IPR000719">
    <property type="entry name" value="Prot_kinase_dom"/>
</dbReference>